<dbReference type="Proteomes" id="UP000295832">
    <property type="component" value="Unassembled WGS sequence"/>
</dbReference>
<name>A0A4R8H3G7_9FIRM</name>
<keyword evidence="3" id="KW-1185">Reference proteome</keyword>
<dbReference type="SUPFAM" id="SSF81296">
    <property type="entry name" value="E set domains"/>
    <property type="match status" value="1"/>
</dbReference>
<dbReference type="AlphaFoldDB" id="A0A4R8H3G7"/>
<dbReference type="InterPro" id="IPR000801">
    <property type="entry name" value="Esterase-like"/>
</dbReference>
<feature type="chain" id="PRO_5038984255" evidence="1">
    <location>
        <begin position="21"/>
        <end position="570"/>
    </location>
</feature>
<dbReference type="RefSeq" id="WP_134117164.1">
    <property type="nucleotide sequence ID" value="NZ_SOEG01000016.1"/>
</dbReference>
<organism evidence="2 3">
    <name type="scientific">Orenia marismortui</name>
    <dbReference type="NCBI Taxonomy" id="46469"/>
    <lineage>
        <taxon>Bacteria</taxon>
        <taxon>Bacillati</taxon>
        <taxon>Bacillota</taxon>
        <taxon>Clostridia</taxon>
        <taxon>Halanaerobiales</taxon>
        <taxon>Halobacteroidaceae</taxon>
        <taxon>Orenia</taxon>
    </lineage>
</organism>
<proteinExistence type="predicted"/>
<dbReference type="InterPro" id="IPR029058">
    <property type="entry name" value="AB_hydrolase_fold"/>
</dbReference>
<dbReference type="PROSITE" id="PS51257">
    <property type="entry name" value="PROKAR_LIPOPROTEIN"/>
    <property type="match status" value="1"/>
</dbReference>
<accession>A0A4R8H3G7</accession>
<gene>
    <name evidence="2" type="ORF">C7959_11679</name>
</gene>
<dbReference type="Gene3D" id="2.60.40.10">
    <property type="entry name" value="Immunoglobulins"/>
    <property type="match status" value="1"/>
</dbReference>
<evidence type="ECO:0000313" key="2">
    <source>
        <dbReference type="EMBL" id="TDX51097.1"/>
    </source>
</evidence>
<dbReference type="STRING" id="926561.GCA_000379025_00614"/>
<dbReference type="PANTHER" id="PTHR48098">
    <property type="entry name" value="ENTEROCHELIN ESTERASE-RELATED"/>
    <property type="match status" value="1"/>
</dbReference>
<feature type="signal peptide" evidence="1">
    <location>
        <begin position="1"/>
        <end position="20"/>
    </location>
</feature>
<dbReference type="SUPFAM" id="SSF53474">
    <property type="entry name" value="alpha/beta-Hydrolases"/>
    <property type="match status" value="1"/>
</dbReference>
<evidence type="ECO:0000313" key="3">
    <source>
        <dbReference type="Proteomes" id="UP000295832"/>
    </source>
</evidence>
<sequence>MKKKLILSACILLFILVLGCKDTNVNPALNKGNNRVISENINLLKEFNNFKSKLKQSSSIKSKEEEIDKMIAKIGRGNFPLIQNNNLIIIYRLEEGEDVTFISDLSNWKEQKMNRLADTSLYYLLLQVPKKARFEYKFIVDGKFINDPLNNNKVKSKVFESNSQVIMPEYKSRNYWIEDTRVAKGKIINKKTDEINLSIYLPPKYSQNSKNSVLYFIGGNQYLEYAKINNTLDKLNDQNSLNTIGVFIDSKELASLSKEGIDLEYFLSHQIIPYIDNNYNTIADAKDRTLVAFNEYANLAASSVLKKPNLISNLILQSPVLSDEILLLLENNNSKDIKVYLDWGEFNKKQGINNNLEFLRSLEEKGYEYKAQINLEANNWSSWRENIIDGLEYILLDKGNFDNLNKMIIKEEFDGQYSNLFTEINNENLRIKKLSGEYELNFREATFLKLSYYKFREFDLQLDLKLIDSKPIALLLTGRKNYTVVINPAKKDLSIFENEEQKIYQTKINNISQINSLRLFAKGNKLNLFINEQEISEIDFATDNSKYISLMGVKDSKIKIDGIYIEEILK</sequence>
<protein>
    <submittedName>
        <fullName evidence="2">Enterochelin esterase-like enzyme</fullName>
    </submittedName>
</protein>
<comment type="caution">
    <text evidence="2">The sequence shown here is derived from an EMBL/GenBank/DDBJ whole genome shotgun (WGS) entry which is preliminary data.</text>
</comment>
<dbReference type="EMBL" id="SOEG01000016">
    <property type="protein sequence ID" value="TDX51097.1"/>
    <property type="molecule type" value="Genomic_DNA"/>
</dbReference>
<keyword evidence="1" id="KW-0732">Signal</keyword>
<dbReference type="PANTHER" id="PTHR48098:SF3">
    <property type="entry name" value="IRON(III) ENTEROBACTIN ESTERASE"/>
    <property type="match status" value="1"/>
</dbReference>
<reference evidence="2 3" key="1">
    <citation type="submission" date="2019-03" db="EMBL/GenBank/DDBJ databases">
        <title>Subsurface microbial communities from deep shales in Ohio and West Virginia, USA.</title>
        <authorList>
            <person name="Wrighton K."/>
        </authorList>
    </citation>
    <scope>NUCLEOTIDE SEQUENCE [LARGE SCALE GENOMIC DNA]</scope>
    <source>
        <strain evidence="2 3">MSL 6dP</strain>
    </source>
</reference>
<dbReference type="InterPro" id="IPR013783">
    <property type="entry name" value="Ig-like_fold"/>
</dbReference>
<dbReference type="InterPro" id="IPR050583">
    <property type="entry name" value="Mycobacterial_A85_antigen"/>
</dbReference>
<dbReference type="Gene3D" id="3.40.50.1820">
    <property type="entry name" value="alpha/beta hydrolase"/>
    <property type="match status" value="1"/>
</dbReference>
<dbReference type="Pfam" id="PF00756">
    <property type="entry name" value="Esterase"/>
    <property type="match status" value="1"/>
</dbReference>
<dbReference type="InterPro" id="IPR014756">
    <property type="entry name" value="Ig_E-set"/>
</dbReference>
<evidence type="ECO:0000256" key="1">
    <source>
        <dbReference type="SAM" id="SignalP"/>
    </source>
</evidence>